<accession>A0ACB8FP35</accession>
<sequence>MVFLSFHLLPSFSFPGGAADVENLKPWSVFANKERDGKVHNSLKFRGKVAGKARPTATLGFPVSEIPFFPFPKCLPCCKFAIQQLHEERETHHGSWPQKQGLGEFCVCVVTLFRK</sequence>
<proteinExistence type="predicted"/>
<organism evidence="1 2">
    <name type="scientific">Sphaerodactylus townsendi</name>
    <dbReference type="NCBI Taxonomy" id="933632"/>
    <lineage>
        <taxon>Eukaryota</taxon>
        <taxon>Metazoa</taxon>
        <taxon>Chordata</taxon>
        <taxon>Craniata</taxon>
        <taxon>Vertebrata</taxon>
        <taxon>Euteleostomi</taxon>
        <taxon>Lepidosauria</taxon>
        <taxon>Squamata</taxon>
        <taxon>Bifurcata</taxon>
        <taxon>Gekkota</taxon>
        <taxon>Sphaerodactylidae</taxon>
        <taxon>Sphaerodactylus</taxon>
    </lineage>
</organism>
<evidence type="ECO:0000313" key="2">
    <source>
        <dbReference type="Proteomes" id="UP000827872"/>
    </source>
</evidence>
<comment type="caution">
    <text evidence="1">The sequence shown here is derived from an EMBL/GenBank/DDBJ whole genome shotgun (WGS) entry which is preliminary data.</text>
</comment>
<name>A0ACB8FP35_9SAUR</name>
<reference evidence="1" key="1">
    <citation type="submission" date="2021-08" db="EMBL/GenBank/DDBJ databases">
        <title>The first chromosome-level gecko genome reveals the dynamic sex chromosomes of Neotropical dwarf geckos (Sphaerodactylidae: Sphaerodactylus).</title>
        <authorList>
            <person name="Pinto B.J."/>
            <person name="Keating S.E."/>
            <person name="Gamble T."/>
        </authorList>
    </citation>
    <scope>NUCLEOTIDE SEQUENCE</scope>
    <source>
        <strain evidence="1">TG3544</strain>
    </source>
</reference>
<dbReference type="EMBL" id="CM037619">
    <property type="protein sequence ID" value="KAH8006839.1"/>
    <property type="molecule type" value="Genomic_DNA"/>
</dbReference>
<dbReference type="Proteomes" id="UP000827872">
    <property type="component" value="Linkage Group LG06"/>
</dbReference>
<keyword evidence="2" id="KW-1185">Reference proteome</keyword>
<protein>
    <submittedName>
        <fullName evidence="1">Uncharacterized protein</fullName>
    </submittedName>
</protein>
<gene>
    <name evidence="1" type="ORF">K3G42_014324</name>
</gene>
<evidence type="ECO:0000313" key="1">
    <source>
        <dbReference type="EMBL" id="KAH8006839.1"/>
    </source>
</evidence>